<organism evidence="3 4">
    <name type="scientific">Herbidospora galbida</name>
    <dbReference type="NCBI Taxonomy" id="2575442"/>
    <lineage>
        <taxon>Bacteria</taxon>
        <taxon>Bacillati</taxon>
        <taxon>Actinomycetota</taxon>
        <taxon>Actinomycetes</taxon>
        <taxon>Streptosporangiales</taxon>
        <taxon>Streptosporangiaceae</taxon>
        <taxon>Herbidospora</taxon>
    </lineage>
</organism>
<dbReference type="GO" id="GO:0005975">
    <property type="term" value="P:carbohydrate metabolic process"/>
    <property type="evidence" value="ECO:0007669"/>
    <property type="project" value="UniProtKB-ARBA"/>
</dbReference>
<accession>A0A4U3LZ73</accession>
<dbReference type="PANTHER" id="PTHR34819">
    <property type="entry name" value="LARGE CYSTEINE-RICH PERIPLASMIC PROTEIN OMCB"/>
    <property type="match status" value="1"/>
</dbReference>
<dbReference type="InterPro" id="IPR013783">
    <property type="entry name" value="Ig-like_fold"/>
</dbReference>
<dbReference type="Pfam" id="PF01345">
    <property type="entry name" value="DUF11"/>
    <property type="match status" value="2"/>
</dbReference>
<dbReference type="SUPFAM" id="SSF55486">
    <property type="entry name" value="Metalloproteases ('zincins'), catalytic domain"/>
    <property type="match status" value="1"/>
</dbReference>
<evidence type="ECO:0000256" key="1">
    <source>
        <dbReference type="SAM" id="SignalP"/>
    </source>
</evidence>
<evidence type="ECO:0000313" key="3">
    <source>
        <dbReference type="EMBL" id="TKK81152.1"/>
    </source>
</evidence>
<proteinExistence type="predicted"/>
<dbReference type="InterPro" id="IPR002048">
    <property type="entry name" value="EF_hand_dom"/>
</dbReference>
<dbReference type="GO" id="GO:0008237">
    <property type="term" value="F:metallopeptidase activity"/>
    <property type="evidence" value="ECO:0007669"/>
    <property type="project" value="InterPro"/>
</dbReference>
<keyword evidence="1" id="KW-0732">Signal</keyword>
<dbReference type="OrthoDB" id="369088at2"/>
<feature type="signal peptide" evidence="1">
    <location>
        <begin position="1"/>
        <end position="25"/>
    </location>
</feature>
<comment type="caution">
    <text evidence="3">The sequence shown here is derived from an EMBL/GenBank/DDBJ whole genome shotgun (WGS) entry which is preliminary data.</text>
</comment>
<feature type="domain" description="EF-hand" evidence="2">
    <location>
        <begin position="910"/>
        <end position="935"/>
    </location>
</feature>
<sequence>MRRRLAIVSVAALMLSLLSAVPAWAAGPPISLTFRIDYLKQIENADGTGDYFPRVRIADGPLHQGPRIEDDEFSPLGLPESPNGWTFTKSDLPGDVPTVPITVTMWDYDSFLNGNDDRMDISPIDQDVELNLVYDLRTRTLSGDGIPAAAPCVNSSGVDQGQYCIQGDGDHGFPKDNDGRITRIAVSVEVTTPDTDGDGIPDVVELSGIRNAAGDVLVGPTDPCRKTIILQLDWMAAGGHSHEPKNDAMTLVRNAFEDAPVEPAASCPYVGPRQDGIEFVHRRGVQIAEQDTMGLNDDNDYRNARTANLPAELAPYAHYGMMAHDLVVGSGTVRRGVSGQCCEPTRDNNKDFIVTLGSWRTQCVVDYGVDYGGDGMLQTTAVDDDVTNGRVIGVGPDRTCDTTSTDPTDRQVLTPGTGAADAQLGTVQDQAGTIMHELGHALNLAHGGDSGVQYKPNYLSVMNYFFQTGIPNSPPPLLVDDTANWRVGAVRLDFSDGDLPQLVENALDENVGIRDGADHTFWYTDNLRDPASTLRPLRSGPGNGPLNWNDTVDATTGAPIFEPTTVNVDLNASGTNNTFTDHDDWAALRYRAAQSPDVRTTACSGYLTASPSCLGNGEELDYATVANQEIAFFNQYDPDIALTKTVDKADAEPGEQLTYRVKLDNAGPGGAYRLAVTDTPETRSIPYLAPGNTATETFTSTIPCTTADGTVITNRATVTAQDTAGGAEANTANNSGTAQTTVHAPKLTLTRAVPATVKAGEAVKVTLTARNTGGATAQETVITDTLPKEVYYSQALDQGAGPRPGTVTRNADGTTTLTWTLGSLSAAQSGTVEYTARPSLLFTAGATLTGNARATYKNGKGCGYDPATATSGTGVTEASPGRDPRTTVYWTLHPHARTTEFLARVQATDQRFDADGDGRLSDQEALGALTAIGLQPKPLKTKLLTTLLNLSERRINASTRVSSLVTHKLDVTTVGGAVRHTFATLELPADLQNTIRYLDASLLLDEINTGLSERY</sequence>
<evidence type="ECO:0000259" key="2">
    <source>
        <dbReference type="PROSITE" id="PS50222"/>
    </source>
</evidence>
<dbReference type="Proteomes" id="UP000308705">
    <property type="component" value="Unassembled WGS sequence"/>
</dbReference>
<keyword evidence="4" id="KW-1185">Reference proteome</keyword>
<dbReference type="InterPro" id="IPR047589">
    <property type="entry name" value="DUF11_rpt"/>
</dbReference>
<dbReference type="PROSITE" id="PS50222">
    <property type="entry name" value="EF_HAND_2"/>
    <property type="match status" value="1"/>
</dbReference>
<evidence type="ECO:0000313" key="4">
    <source>
        <dbReference type="Proteomes" id="UP000308705"/>
    </source>
</evidence>
<dbReference type="Gene3D" id="2.60.40.10">
    <property type="entry name" value="Immunoglobulins"/>
    <property type="match status" value="2"/>
</dbReference>
<dbReference type="NCBIfam" id="TIGR01451">
    <property type="entry name" value="B_ant_repeat"/>
    <property type="match status" value="2"/>
</dbReference>
<dbReference type="InterPro" id="IPR024079">
    <property type="entry name" value="MetalloPept_cat_dom_sf"/>
</dbReference>
<dbReference type="EMBL" id="SZQA01000047">
    <property type="protein sequence ID" value="TKK81152.1"/>
    <property type="molecule type" value="Genomic_DNA"/>
</dbReference>
<gene>
    <name evidence="3" type="ORF">FDA94_33885</name>
</gene>
<name>A0A4U3LZ73_9ACTN</name>
<dbReference type="GO" id="GO:0005509">
    <property type="term" value="F:calcium ion binding"/>
    <property type="evidence" value="ECO:0007669"/>
    <property type="project" value="InterPro"/>
</dbReference>
<dbReference type="AlphaFoldDB" id="A0A4U3LZ73"/>
<dbReference type="RefSeq" id="WP_137251143.1">
    <property type="nucleotide sequence ID" value="NZ_SZQA01000047.1"/>
</dbReference>
<dbReference type="Gene3D" id="3.40.390.10">
    <property type="entry name" value="Collagenase (Catalytic Domain)"/>
    <property type="match status" value="1"/>
</dbReference>
<protein>
    <submittedName>
        <fullName evidence="3">DUF11 domain-containing protein</fullName>
    </submittedName>
</protein>
<reference evidence="3 4" key="1">
    <citation type="submission" date="2019-04" db="EMBL/GenBank/DDBJ databases">
        <title>Herbidospora sp. NEAU-GS14.nov., a novel actinomycete isolated from soil.</title>
        <authorList>
            <person name="Han L."/>
        </authorList>
    </citation>
    <scope>NUCLEOTIDE SEQUENCE [LARGE SCALE GENOMIC DNA]</scope>
    <source>
        <strain evidence="3 4">NEAU-GS14</strain>
    </source>
</reference>
<feature type="chain" id="PRO_5020460048" evidence="1">
    <location>
        <begin position="26"/>
        <end position="1015"/>
    </location>
</feature>
<dbReference type="InterPro" id="IPR051172">
    <property type="entry name" value="Chlamydia_OmcB"/>
</dbReference>
<dbReference type="InterPro" id="IPR001434">
    <property type="entry name" value="OmcB-like_DUF11"/>
</dbReference>